<dbReference type="Proteomes" id="UP000241769">
    <property type="component" value="Unassembled WGS sequence"/>
</dbReference>
<gene>
    <name evidence="1" type="ORF">PROFUN_16081</name>
</gene>
<keyword evidence="2" id="KW-1185">Reference proteome</keyword>
<organism evidence="1 2">
    <name type="scientific">Planoprotostelium fungivorum</name>
    <dbReference type="NCBI Taxonomy" id="1890364"/>
    <lineage>
        <taxon>Eukaryota</taxon>
        <taxon>Amoebozoa</taxon>
        <taxon>Evosea</taxon>
        <taxon>Variosea</taxon>
        <taxon>Cavosteliida</taxon>
        <taxon>Cavosteliaceae</taxon>
        <taxon>Planoprotostelium</taxon>
    </lineage>
</organism>
<name>A0A2P6MXD0_9EUKA</name>
<protein>
    <submittedName>
        <fullName evidence="1">Uncharacterized protein</fullName>
    </submittedName>
</protein>
<dbReference type="AlphaFoldDB" id="A0A2P6MXD0"/>
<evidence type="ECO:0000313" key="2">
    <source>
        <dbReference type="Proteomes" id="UP000241769"/>
    </source>
</evidence>
<accession>A0A2P6MXD0</accession>
<dbReference type="EMBL" id="MDYQ01000332">
    <property type="protein sequence ID" value="PRP76367.1"/>
    <property type="molecule type" value="Genomic_DNA"/>
</dbReference>
<reference evidence="1 2" key="1">
    <citation type="journal article" date="2018" name="Genome Biol. Evol.">
        <title>Multiple Roots of Fruiting Body Formation in Amoebozoa.</title>
        <authorList>
            <person name="Hillmann F."/>
            <person name="Forbes G."/>
            <person name="Novohradska S."/>
            <person name="Ferling I."/>
            <person name="Riege K."/>
            <person name="Groth M."/>
            <person name="Westermann M."/>
            <person name="Marz M."/>
            <person name="Spaller T."/>
            <person name="Winckler T."/>
            <person name="Schaap P."/>
            <person name="Glockner G."/>
        </authorList>
    </citation>
    <scope>NUCLEOTIDE SEQUENCE [LARGE SCALE GENOMIC DNA]</scope>
    <source>
        <strain evidence="1 2">Jena</strain>
    </source>
</reference>
<proteinExistence type="predicted"/>
<dbReference type="InParanoid" id="A0A2P6MXD0"/>
<sequence>MISVKPTLQDAYWQTTAQRFELWTPKGVDNTSIRVYRLNHSAMLSFAAETRLYIILWTTTGVDLVNSAIWYLR</sequence>
<evidence type="ECO:0000313" key="1">
    <source>
        <dbReference type="EMBL" id="PRP76367.1"/>
    </source>
</evidence>
<comment type="caution">
    <text evidence="1">The sequence shown here is derived from an EMBL/GenBank/DDBJ whole genome shotgun (WGS) entry which is preliminary data.</text>
</comment>